<keyword evidence="3" id="KW-0378">Hydrolase</keyword>
<dbReference type="EMBL" id="LFJN01000034">
    <property type="protein sequence ID" value="KPI36086.1"/>
    <property type="molecule type" value="Genomic_DNA"/>
</dbReference>
<feature type="region of interest" description="Disordered" evidence="4">
    <location>
        <begin position="148"/>
        <end position="183"/>
    </location>
</feature>
<dbReference type="InterPro" id="IPR042266">
    <property type="entry name" value="PPPDE_sf"/>
</dbReference>
<keyword evidence="7" id="KW-1185">Reference proteome</keyword>
<feature type="domain" description="PPPDE" evidence="5">
    <location>
        <begin position="1"/>
        <end position="141"/>
    </location>
</feature>
<dbReference type="CDD" id="cd02947">
    <property type="entry name" value="TRX_family"/>
    <property type="match status" value="1"/>
</dbReference>
<dbReference type="InterPro" id="IPR013535">
    <property type="entry name" value="PUL_dom"/>
</dbReference>
<dbReference type="InterPro" id="IPR008580">
    <property type="entry name" value="PPPDE_dom"/>
</dbReference>
<evidence type="ECO:0000313" key="7">
    <source>
        <dbReference type="Proteomes" id="UP000038010"/>
    </source>
</evidence>
<dbReference type="RefSeq" id="XP_017996049.1">
    <property type="nucleotide sequence ID" value="XM_018141519.1"/>
</dbReference>
<dbReference type="STRING" id="1664694.A0A0N1NW84"/>
<dbReference type="VEuPathDB" id="FungiDB:AB675_1617"/>
<dbReference type="GO" id="GO:0008233">
    <property type="term" value="F:peptidase activity"/>
    <property type="evidence" value="ECO:0007669"/>
    <property type="project" value="UniProtKB-KW"/>
</dbReference>
<accession>A0A0N1NW84</accession>
<feature type="compositionally biased region" description="Polar residues" evidence="4">
    <location>
        <begin position="174"/>
        <end position="183"/>
    </location>
</feature>
<dbReference type="GO" id="GO:0006508">
    <property type="term" value="P:proteolysis"/>
    <property type="evidence" value="ECO:0007669"/>
    <property type="project" value="UniProtKB-KW"/>
</dbReference>
<dbReference type="Proteomes" id="UP000038010">
    <property type="component" value="Unassembled WGS sequence"/>
</dbReference>
<dbReference type="Pfam" id="PF05903">
    <property type="entry name" value="Peptidase_C97"/>
    <property type="match status" value="1"/>
</dbReference>
<dbReference type="PANTHER" id="PTHR12378">
    <property type="entry name" value="DESUMOYLATING ISOPEPTIDASE"/>
    <property type="match status" value="1"/>
</dbReference>
<comment type="caution">
    <text evidence="6">The sequence shown here is derived from an EMBL/GenBank/DDBJ whole genome shotgun (WGS) entry which is preliminary data.</text>
</comment>
<dbReference type="PANTHER" id="PTHR12378:SF7">
    <property type="entry name" value="DESUMOYLATING ISOPEPTIDASE 1"/>
    <property type="match status" value="1"/>
</dbReference>
<evidence type="ECO:0000313" key="6">
    <source>
        <dbReference type="EMBL" id="KPI36086.1"/>
    </source>
</evidence>
<dbReference type="SMART" id="SM01179">
    <property type="entry name" value="DUF862"/>
    <property type="match status" value="1"/>
</dbReference>
<dbReference type="GeneID" id="28733399"/>
<protein>
    <submittedName>
        <fullName evidence="6">Desumoylating isopeptidase 1</fullName>
    </submittedName>
</protein>
<evidence type="ECO:0000256" key="1">
    <source>
        <dbReference type="ARBA" id="ARBA00008140"/>
    </source>
</evidence>
<dbReference type="InterPro" id="IPR011989">
    <property type="entry name" value="ARM-like"/>
</dbReference>
<dbReference type="GO" id="GO:0070646">
    <property type="term" value="P:protein modification by small protein removal"/>
    <property type="evidence" value="ECO:0007669"/>
    <property type="project" value="TreeGrafter"/>
</dbReference>
<proteinExistence type="inferred from homology"/>
<evidence type="ECO:0000259" key="5">
    <source>
        <dbReference type="PROSITE" id="PS51858"/>
    </source>
</evidence>
<dbReference type="Gene3D" id="1.25.10.10">
    <property type="entry name" value="Leucine-rich Repeat Variant"/>
    <property type="match status" value="1"/>
</dbReference>
<comment type="similarity">
    <text evidence="1">Belongs to the DeSI family.</text>
</comment>
<gene>
    <name evidence="6" type="ORF">AB675_1617</name>
</gene>
<name>A0A0N1NW84_9EURO</name>
<dbReference type="PROSITE" id="PS51858">
    <property type="entry name" value="PPPDE"/>
    <property type="match status" value="1"/>
</dbReference>
<evidence type="ECO:0000256" key="2">
    <source>
        <dbReference type="ARBA" id="ARBA00022670"/>
    </source>
</evidence>
<dbReference type="OrthoDB" id="21221at2759"/>
<dbReference type="Gene3D" id="3.90.1720.30">
    <property type="entry name" value="PPPDE domains"/>
    <property type="match status" value="1"/>
</dbReference>
<evidence type="ECO:0000256" key="3">
    <source>
        <dbReference type="ARBA" id="ARBA00022801"/>
    </source>
</evidence>
<dbReference type="Pfam" id="PF08324">
    <property type="entry name" value="PUL"/>
    <property type="match status" value="1"/>
</dbReference>
<organism evidence="6 7">
    <name type="scientific">Cyphellophora attinorum</name>
    <dbReference type="NCBI Taxonomy" id="1664694"/>
    <lineage>
        <taxon>Eukaryota</taxon>
        <taxon>Fungi</taxon>
        <taxon>Dikarya</taxon>
        <taxon>Ascomycota</taxon>
        <taxon>Pezizomycotina</taxon>
        <taxon>Eurotiomycetes</taxon>
        <taxon>Chaetothyriomycetidae</taxon>
        <taxon>Chaetothyriales</taxon>
        <taxon>Cyphellophoraceae</taxon>
        <taxon>Cyphellophora</taxon>
    </lineage>
</organism>
<sequence length="509" mass="55576">MDVELYVYDLSGGMARQFSMALIGQQIDAIYHTSIVLDRVEYFFGQGIHRKIPGTTHHGRPMKVVNLGKTHLTADVIEEYLQSLEAIYTPESYDLFVHNCNNFSQDLSMFLVGKSIPEEIRSLPETFLRTPMGQMLRGQIDQSMRTMTQAPDAVSGHNAPRPQTNGAKPAVSAPLQTNGTSSSAPVAAQLKPLLINGTAPTPRPGQVYNVTSMSVFDSTDIGSKYSIRATPTLITFLKGQKLEQWSGADSAALRGNLPQSRHFAHHVRQNPTTGQTPGEDGPYGAHIAIKQLVEYIRRRDTEGISNAPLPDLGTITHAITSVFPKIPTEAQFALVDLVRIGAIDPRVASYLTTNPTLLTLLFQNNSWSTAPANLRLLEELAATCVVPSQDATTNATTQRARQAATAVIYNLAALNHNERVQDRADTSPVSEDVEAALVSAVFEETESRETLQSMCMALGMLLYGAEEGNGVEALCDAMELSDCLKEKENLPAFKGDALLKELRELLARK</sequence>
<dbReference type="AlphaFoldDB" id="A0A0N1NW84"/>
<keyword evidence="2" id="KW-0645">Protease</keyword>
<reference evidence="6 7" key="1">
    <citation type="submission" date="2015-06" db="EMBL/GenBank/DDBJ databases">
        <title>Draft genome of the ant-associated black yeast Phialophora attae CBS 131958.</title>
        <authorList>
            <person name="Moreno L.F."/>
            <person name="Stielow B.J."/>
            <person name="de Hoog S."/>
            <person name="Vicente V.A."/>
            <person name="Weiss V.A."/>
            <person name="de Vries M."/>
            <person name="Cruz L.M."/>
            <person name="Souza E.M."/>
        </authorList>
    </citation>
    <scope>NUCLEOTIDE SEQUENCE [LARGE SCALE GENOMIC DNA]</scope>
    <source>
        <strain evidence="6 7">CBS 131958</strain>
    </source>
</reference>
<evidence type="ECO:0000256" key="4">
    <source>
        <dbReference type="SAM" id="MobiDB-lite"/>
    </source>
</evidence>